<reference evidence="9" key="1">
    <citation type="submission" date="2016-10" db="EMBL/GenBank/DDBJ databases">
        <authorList>
            <person name="Varghese N."/>
            <person name="Submissions S."/>
        </authorList>
    </citation>
    <scope>NUCLEOTIDE SEQUENCE [LARGE SCALE GENOMIC DNA]</scope>
    <source>
        <strain evidence="9">ANC 5109</strain>
    </source>
</reference>
<dbReference type="GO" id="GO:0005829">
    <property type="term" value="C:cytosol"/>
    <property type="evidence" value="ECO:0007669"/>
    <property type="project" value="TreeGrafter"/>
</dbReference>
<evidence type="ECO:0000259" key="7">
    <source>
        <dbReference type="SMART" id="SM00852"/>
    </source>
</evidence>
<evidence type="ECO:0000256" key="2">
    <source>
        <dbReference type="ARBA" id="ARBA00005046"/>
    </source>
</evidence>
<dbReference type="GO" id="GO:0061599">
    <property type="term" value="F:molybdopterin molybdotransferase activity"/>
    <property type="evidence" value="ECO:0007669"/>
    <property type="project" value="UniProtKB-UniRule"/>
</dbReference>
<dbReference type="CDD" id="cd00887">
    <property type="entry name" value="MoeA"/>
    <property type="match status" value="1"/>
</dbReference>
<evidence type="ECO:0000313" key="9">
    <source>
        <dbReference type="Proteomes" id="UP000199035"/>
    </source>
</evidence>
<accession>A0A1H3H1V2</accession>
<dbReference type="Pfam" id="PF00994">
    <property type="entry name" value="MoCF_biosynth"/>
    <property type="match status" value="1"/>
</dbReference>
<dbReference type="Gene3D" id="2.170.190.11">
    <property type="entry name" value="Molybdopterin biosynthesis moea protein, domain 3"/>
    <property type="match status" value="1"/>
</dbReference>
<dbReference type="PANTHER" id="PTHR10192:SF5">
    <property type="entry name" value="GEPHYRIN"/>
    <property type="match status" value="1"/>
</dbReference>
<dbReference type="Proteomes" id="UP000199035">
    <property type="component" value="Unassembled WGS sequence"/>
</dbReference>
<evidence type="ECO:0000313" key="8">
    <source>
        <dbReference type="EMBL" id="SDY09506.1"/>
    </source>
</evidence>
<dbReference type="SUPFAM" id="SSF63867">
    <property type="entry name" value="MoeA C-terminal domain-like"/>
    <property type="match status" value="1"/>
</dbReference>
<keyword evidence="9" id="KW-1185">Reference proteome</keyword>
<dbReference type="AlphaFoldDB" id="A0A1H3H1V2"/>
<comment type="catalytic activity">
    <reaction evidence="5">
        <text>adenylyl-molybdopterin + molybdate = Mo-molybdopterin + AMP + H(+)</text>
        <dbReference type="Rhea" id="RHEA:35047"/>
        <dbReference type="ChEBI" id="CHEBI:15378"/>
        <dbReference type="ChEBI" id="CHEBI:36264"/>
        <dbReference type="ChEBI" id="CHEBI:62727"/>
        <dbReference type="ChEBI" id="CHEBI:71302"/>
        <dbReference type="ChEBI" id="CHEBI:456215"/>
        <dbReference type="EC" id="2.10.1.1"/>
    </reaction>
</comment>
<evidence type="ECO:0000256" key="6">
    <source>
        <dbReference type="RuleBase" id="RU365090"/>
    </source>
</evidence>
<dbReference type="Gene3D" id="3.40.980.10">
    <property type="entry name" value="MoaB/Mog-like domain"/>
    <property type="match status" value="1"/>
</dbReference>
<proteinExistence type="inferred from homology"/>
<keyword evidence="6" id="KW-0479">Metal-binding</keyword>
<evidence type="ECO:0000256" key="1">
    <source>
        <dbReference type="ARBA" id="ARBA00002901"/>
    </source>
</evidence>
<dbReference type="PANTHER" id="PTHR10192">
    <property type="entry name" value="MOLYBDOPTERIN BIOSYNTHESIS PROTEIN"/>
    <property type="match status" value="1"/>
</dbReference>
<dbReference type="Gene3D" id="3.90.105.10">
    <property type="entry name" value="Molybdopterin biosynthesis moea protein, domain 2"/>
    <property type="match status" value="1"/>
</dbReference>
<dbReference type="NCBIfam" id="TIGR00177">
    <property type="entry name" value="molyb_syn"/>
    <property type="match status" value="1"/>
</dbReference>
<dbReference type="Pfam" id="PF03453">
    <property type="entry name" value="MoeA_N"/>
    <property type="match status" value="1"/>
</dbReference>
<evidence type="ECO:0000256" key="3">
    <source>
        <dbReference type="ARBA" id="ARBA00010763"/>
    </source>
</evidence>
<keyword evidence="6 8" id="KW-0808">Transferase</keyword>
<feature type="domain" description="MoaB/Mog" evidence="7">
    <location>
        <begin position="189"/>
        <end position="331"/>
    </location>
</feature>
<keyword evidence="6" id="KW-0460">Magnesium</keyword>
<keyword evidence="4 6" id="KW-0501">Molybdenum cofactor biosynthesis</keyword>
<comment type="similarity">
    <text evidence="3 6">Belongs to the MoeA family.</text>
</comment>
<dbReference type="EMBL" id="FNPK01000003">
    <property type="protein sequence ID" value="SDY09506.1"/>
    <property type="molecule type" value="Genomic_DNA"/>
</dbReference>
<organism evidence="8 9">
    <name type="scientific">Acinetobacter kyonggiensis</name>
    <dbReference type="NCBI Taxonomy" id="595670"/>
    <lineage>
        <taxon>Bacteria</taxon>
        <taxon>Pseudomonadati</taxon>
        <taxon>Pseudomonadota</taxon>
        <taxon>Gammaproteobacteria</taxon>
        <taxon>Moraxellales</taxon>
        <taxon>Moraxellaceae</taxon>
        <taxon>Acinetobacter</taxon>
    </lineage>
</organism>
<dbReference type="Gene3D" id="2.40.340.10">
    <property type="entry name" value="MoeA, C-terminal, domain IV"/>
    <property type="match status" value="1"/>
</dbReference>
<comment type="cofactor">
    <cofactor evidence="6">
        <name>Mg(2+)</name>
        <dbReference type="ChEBI" id="CHEBI:18420"/>
    </cofactor>
</comment>
<protein>
    <recommendedName>
        <fullName evidence="6">Molybdopterin molybdenumtransferase</fullName>
        <ecNumber evidence="6">2.10.1.1</ecNumber>
    </recommendedName>
</protein>
<dbReference type="InterPro" id="IPR001453">
    <property type="entry name" value="MoaB/Mog_dom"/>
</dbReference>
<dbReference type="InterPro" id="IPR005110">
    <property type="entry name" value="MoeA_linker/N"/>
</dbReference>
<name>A0A1H3H1V2_9GAMM</name>
<comment type="function">
    <text evidence="1 6">Catalyzes the insertion of molybdate into adenylated molybdopterin with the concomitant release of AMP.</text>
</comment>
<keyword evidence="6" id="KW-0500">Molybdenum</keyword>
<dbReference type="InterPro" id="IPR036135">
    <property type="entry name" value="MoeA_linker/N_sf"/>
</dbReference>
<comment type="pathway">
    <text evidence="2 6">Cofactor biosynthesis; molybdopterin biosynthesis.</text>
</comment>
<dbReference type="UniPathway" id="UPA00344"/>
<dbReference type="EC" id="2.10.1.1" evidence="6"/>
<dbReference type="STRING" id="595670.SAMN05421643_103191"/>
<dbReference type="Pfam" id="PF03454">
    <property type="entry name" value="MoeA_C"/>
    <property type="match status" value="1"/>
</dbReference>
<sequence>MSSSMSACGAEQGLITVDQALALILDNAQVLVAEQLTLDQALNRYLAEDVYSQINLPLFSQSAVDGYALCAPSTIEPKSSFELVGEIQAGHGSELQLKQGQAARIFTGAKIPVGTTTVARQEIVSVIDSSNIEITESLKAHSDIRDVGEEISIGELLASQGQQLSVGAIASLSMAGVQTVQVFQYPKVAVVITGDEVAVSVEDFASGKIFDANAPLIKAWFQQQSQQVEIFHVADTEHAVTALIQTLSQDYDLILTTGGVSVGDYDFIRPVTLALGFEQIFWKVKQKPGKPIFFATLARADHSACYLLGLPGNPAAVYMGMQIYTSTLLNALQGQKQPPNWFSAVLTHDLKMDARERFLRMSASFEQSVLKVKSLSKQQSHMLSNLMQANCLVRIPAGKSMFEGQIVQGIFIHS</sequence>
<gene>
    <name evidence="8" type="ORF">SAMN05421643_103191</name>
</gene>
<dbReference type="SMART" id="SM00852">
    <property type="entry name" value="MoCF_biosynth"/>
    <property type="match status" value="1"/>
</dbReference>
<dbReference type="InterPro" id="IPR036425">
    <property type="entry name" value="MoaB/Mog-like_dom_sf"/>
</dbReference>
<evidence type="ECO:0000256" key="5">
    <source>
        <dbReference type="ARBA" id="ARBA00047317"/>
    </source>
</evidence>
<dbReference type="InterPro" id="IPR038987">
    <property type="entry name" value="MoeA-like"/>
</dbReference>
<dbReference type="SUPFAM" id="SSF53218">
    <property type="entry name" value="Molybdenum cofactor biosynthesis proteins"/>
    <property type="match status" value="1"/>
</dbReference>
<evidence type="ECO:0000256" key="4">
    <source>
        <dbReference type="ARBA" id="ARBA00023150"/>
    </source>
</evidence>
<dbReference type="SUPFAM" id="SSF63882">
    <property type="entry name" value="MoeA N-terminal region -like"/>
    <property type="match status" value="1"/>
</dbReference>
<dbReference type="InterPro" id="IPR036688">
    <property type="entry name" value="MoeA_C_domain_IV_sf"/>
</dbReference>
<dbReference type="InterPro" id="IPR005111">
    <property type="entry name" value="MoeA_C_domain_IV"/>
</dbReference>
<dbReference type="GO" id="GO:0046872">
    <property type="term" value="F:metal ion binding"/>
    <property type="evidence" value="ECO:0007669"/>
    <property type="project" value="UniProtKB-UniRule"/>
</dbReference>
<dbReference type="GO" id="GO:0006777">
    <property type="term" value="P:Mo-molybdopterin cofactor biosynthetic process"/>
    <property type="evidence" value="ECO:0007669"/>
    <property type="project" value="UniProtKB-UniRule"/>
</dbReference>